<dbReference type="PANTHER" id="PTHR42951">
    <property type="entry name" value="METALLO-BETA-LACTAMASE DOMAIN-CONTAINING"/>
    <property type="match status" value="1"/>
</dbReference>
<dbReference type="SUPFAM" id="SSF56281">
    <property type="entry name" value="Metallo-hydrolase/oxidoreductase"/>
    <property type="match status" value="1"/>
</dbReference>
<name>A0A2U3LAE7_9BACT</name>
<accession>A0A2U3LAE7</accession>
<gene>
    <name evidence="3" type="ORF">SBA1_90023</name>
</gene>
<protein>
    <submittedName>
        <fullName evidence="3">Beta-lactamase domain-containing protein</fullName>
    </submittedName>
</protein>
<keyword evidence="1" id="KW-0472">Membrane</keyword>
<dbReference type="Proteomes" id="UP000238701">
    <property type="component" value="Unassembled WGS sequence"/>
</dbReference>
<dbReference type="Pfam" id="PF00753">
    <property type="entry name" value="Lactamase_B"/>
    <property type="match status" value="1"/>
</dbReference>
<dbReference type="Gene3D" id="3.60.15.10">
    <property type="entry name" value="Ribonuclease Z/Hydroxyacylglutathione hydrolase-like"/>
    <property type="match status" value="1"/>
</dbReference>
<organism evidence="3 4">
    <name type="scientific">Candidatus Sulfotelmatobacter kueseliae</name>
    <dbReference type="NCBI Taxonomy" id="2042962"/>
    <lineage>
        <taxon>Bacteria</taxon>
        <taxon>Pseudomonadati</taxon>
        <taxon>Acidobacteriota</taxon>
        <taxon>Terriglobia</taxon>
        <taxon>Terriglobales</taxon>
        <taxon>Candidatus Korobacteraceae</taxon>
        <taxon>Candidatus Sulfotelmatobacter</taxon>
    </lineage>
</organism>
<feature type="transmembrane region" description="Helical" evidence="1">
    <location>
        <begin position="249"/>
        <end position="272"/>
    </location>
</feature>
<evidence type="ECO:0000259" key="2">
    <source>
        <dbReference type="SMART" id="SM00849"/>
    </source>
</evidence>
<dbReference type="InterPro" id="IPR050855">
    <property type="entry name" value="NDM-1-like"/>
</dbReference>
<sequence>MQVHPYNARTFILREDLCATFEAPFIYLLVGSTKALLIDTGDVADPTQMPLASTLMHLLTAAGSAELPWLVVHTHRHLDHRAGDGQFAHLPNVQVVGFDLDSVRRFYNFSDWPNGLAQIDLGDRTVDVIPTPGHNETEVSFYDRNTGLFFFGDFLMPARLLVDNARAYLTSAETVAAFVRDRPVTFVLGGHIEMNSSGELFPWESQYHPHERVLEMTKDDLLALPAALRNFNGFYTHSGNFILIDSMRILIVCAGLAGVILIALVWILVRYLRRRSRARRLRPATQG</sequence>
<keyword evidence="1" id="KW-0812">Transmembrane</keyword>
<reference evidence="4" key="1">
    <citation type="submission" date="2018-02" db="EMBL/GenBank/DDBJ databases">
        <authorList>
            <person name="Hausmann B."/>
        </authorList>
    </citation>
    <scope>NUCLEOTIDE SEQUENCE [LARGE SCALE GENOMIC DNA]</scope>
    <source>
        <strain evidence="4">Peat soil MAG SbA1</strain>
    </source>
</reference>
<evidence type="ECO:0000256" key="1">
    <source>
        <dbReference type="SAM" id="Phobius"/>
    </source>
</evidence>
<dbReference type="EMBL" id="OMOD01000188">
    <property type="protein sequence ID" value="SPF48887.1"/>
    <property type="molecule type" value="Genomic_DNA"/>
</dbReference>
<dbReference type="OrthoDB" id="9761531at2"/>
<dbReference type="InterPro" id="IPR001279">
    <property type="entry name" value="Metallo-B-lactamas"/>
</dbReference>
<dbReference type="SMART" id="SM00849">
    <property type="entry name" value="Lactamase_B"/>
    <property type="match status" value="1"/>
</dbReference>
<keyword evidence="1" id="KW-1133">Transmembrane helix</keyword>
<feature type="domain" description="Metallo-beta-lactamase" evidence="2">
    <location>
        <begin position="23"/>
        <end position="191"/>
    </location>
</feature>
<proteinExistence type="predicted"/>
<dbReference type="InterPro" id="IPR036866">
    <property type="entry name" value="RibonucZ/Hydroxyglut_hydro"/>
</dbReference>
<evidence type="ECO:0000313" key="3">
    <source>
        <dbReference type="EMBL" id="SPF48887.1"/>
    </source>
</evidence>
<evidence type="ECO:0000313" key="4">
    <source>
        <dbReference type="Proteomes" id="UP000238701"/>
    </source>
</evidence>
<dbReference type="AlphaFoldDB" id="A0A2U3LAE7"/>